<protein>
    <submittedName>
        <fullName evidence="1">Bgt-20663</fullName>
    </submittedName>
</protein>
<dbReference type="EMBL" id="UIGY01000041">
    <property type="protein sequence ID" value="SUZ09134.1"/>
    <property type="molecule type" value="Genomic_DNA"/>
</dbReference>
<gene>
    <name evidence="1" type="ORF">BGT96224V2_LOCUS2291</name>
</gene>
<sequence length="75" mass="8933">TKQHFLTHSRIRCHAYYDAQMLHRSIVRPLHRPEPILDSISYRNQPAYQPLHYTTLREHIRLAEIMAPVSQACVR</sequence>
<proteinExistence type="predicted"/>
<reference evidence="1" key="1">
    <citation type="submission" date="2018-07" db="EMBL/GenBank/DDBJ databases">
        <authorList>
            <person name="Quirk P.G."/>
            <person name="Krulwich T.A."/>
        </authorList>
    </citation>
    <scope>NUCLEOTIDE SEQUENCE</scope>
    <source>
        <strain evidence="1">96224</strain>
    </source>
</reference>
<feature type="non-terminal residue" evidence="1">
    <location>
        <position position="1"/>
    </location>
</feature>
<feature type="non-terminal residue" evidence="1">
    <location>
        <position position="75"/>
    </location>
</feature>
<dbReference type="AlphaFoldDB" id="A0A381L5E4"/>
<accession>A0A381L5E4</accession>
<organism evidence="1">
    <name type="scientific">Blumeria graminis f. sp. tritici 96224</name>
    <dbReference type="NCBI Taxonomy" id="1268274"/>
    <lineage>
        <taxon>Eukaryota</taxon>
        <taxon>Fungi</taxon>
        <taxon>Dikarya</taxon>
        <taxon>Ascomycota</taxon>
        <taxon>Pezizomycotina</taxon>
        <taxon>Leotiomycetes</taxon>
        <taxon>Erysiphales</taxon>
        <taxon>Erysiphaceae</taxon>
        <taxon>Blumeria</taxon>
    </lineage>
</organism>
<name>A0A381L5E4_BLUGR</name>
<evidence type="ECO:0000313" key="1">
    <source>
        <dbReference type="EMBL" id="SUZ09134.1"/>
    </source>
</evidence>